<evidence type="ECO:0000313" key="1">
    <source>
        <dbReference type="EMBL" id="CAF2077964.1"/>
    </source>
</evidence>
<name>A0A816S100_9BILA</name>
<gene>
    <name evidence="2" type="ORF">OVN521_LOCUS24998</name>
    <name evidence="1" type="ORF">WKI299_LOCUS15535</name>
</gene>
<dbReference type="PANTHER" id="PTHR47642">
    <property type="entry name" value="ATP-DEPENDENT DNA HELICASE"/>
    <property type="match status" value="1"/>
</dbReference>
<evidence type="ECO:0000313" key="3">
    <source>
        <dbReference type="Proteomes" id="UP000663856"/>
    </source>
</evidence>
<dbReference type="InterPro" id="IPR051055">
    <property type="entry name" value="PIF1_helicase"/>
</dbReference>
<evidence type="ECO:0000313" key="2">
    <source>
        <dbReference type="EMBL" id="CAF4176131.1"/>
    </source>
</evidence>
<accession>A0A816S100</accession>
<keyword evidence="4" id="KW-1185">Reference proteome</keyword>
<dbReference type="EMBL" id="CAJOBG010006101">
    <property type="protein sequence ID" value="CAF4176131.1"/>
    <property type="molecule type" value="Genomic_DNA"/>
</dbReference>
<organism evidence="1 3">
    <name type="scientific">Rotaria magnacalcarata</name>
    <dbReference type="NCBI Taxonomy" id="392030"/>
    <lineage>
        <taxon>Eukaryota</taxon>
        <taxon>Metazoa</taxon>
        <taxon>Spiralia</taxon>
        <taxon>Gnathifera</taxon>
        <taxon>Rotifera</taxon>
        <taxon>Eurotatoria</taxon>
        <taxon>Bdelloidea</taxon>
        <taxon>Philodinida</taxon>
        <taxon>Philodinidae</taxon>
        <taxon>Rotaria</taxon>
    </lineage>
</organism>
<reference evidence="1" key="1">
    <citation type="submission" date="2021-02" db="EMBL/GenBank/DDBJ databases">
        <authorList>
            <person name="Nowell W R."/>
        </authorList>
    </citation>
    <scope>NUCLEOTIDE SEQUENCE</scope>
</reference>
<comment type="caution">
    <text evidence="1">The sequence shown here is derived from an EMBL/GenBank/DDBJ whole genome shotgun (WGS) entry which is preliminary data.</text>
</comment>
<dbReference type="AlphaFoldDB" id="A0A816S100"/>
<dbReference type="Proteomes" id="UP000663856">
    <property type="component" value="Unassembled WGS sequence"/>
</dbReference>
<dbReference type="EMBL" id="CAJNRF010006053">
    <property type="protein sequence ID" value="CAF2077964.1"/>
    <property type="molecule type" value="Genomic_DNA"/>
</dbReference>
<evidence type="ECO:0000313" key="4">
    <source>
        <dbReference type="Proteomes" id="UP000663866"/>
    </source>
</evidence>
<dbReference type="Proteomes" id="UP000663866">
    <property type="component" value="Unassembled WGS sequence"/>
</dbReference>
<protein>
    <submittedName>
        <fullName evidence="1">Uncharacterized protein</fullName>
    </submittedName>
</protein>
<sequence>MDIQFVLDPYACAKYLMSYSTKPEREMSLLLEATHKECCEGNMSVREEMKNKLTETFFNHRQVSVQEAIYRAAGMPLTYSSRKVIFIPLHSNSCRFLEPQRILKQMDQENNAIYMSNLVDKYFDSPSDSDSNICMADFASDYDIVSATRSAKKPRNSNKKLQTLPFAIKKNSAIKKLIIIRYPFVNRETDPENYFENLLVLYLPIQNQDELEKTIPIVL</sequence>
<proteinExistence type="predicted"/>
<dbReference type="PANTHER" id="PTHR47642:SF5">
    <property type="entry name" value="ATP-DEPENDENT DNA HELICASE"/>
    <property type="match status" value="1"/>
</dbReference>